<dbReference type="Proteomes" id="UP001592530">
    <property type="component" value="Unassembled WGS sequence"/>
</dbReference>
<sequence length="340" mass="36122">MTAFIELDAVAVGTASCGCIHCAAAAASRATASAAATAAQRHARPHGRRPLVRAAATSALVVVGGTVGGTGMSLAAASTASALPAPTHPGWDGHRYWFRSHGEWRWTSHYAIYQQHLTPTGSTTAPAPPKTPPAKTPPATTPPLKAPLRQGWDGQRYWFQRASDHAWRWTSHYDVYLRYTKGTAQPPTPTPPDPPAPVPTPVPKPVPAPTSPPKATPPGAVESALAYASAQLGKPYVWGGNGPNGYDCSGLVQQSFLRAGIQLPRVAADQFTATRPITASDLRRGDLLFWSTSSRASGIHHVAIYLGDNRYIEAPRPGIDVRISVLSTGYWPTHFGRVLS</sequence>
<dbReference type="Pfam" id="PF00877">
    <property type="entry name" value="NLPC_P60"/>
    <property type="match status" value="1"/>
</dbReference>
<accession>A0ABV6WVK1</accession>
<feature type="domain" description="NlpC/P60" evidence="6">
    <location>
        <begin position="218"/>
        <end position="340"/>
    </location>
</feature>
<dbReference type="SUPFAM" id="SSF54001">
    <property type="entry name" value="Cysteine proteinases"/>
    <property type="match status" value="1"/>
</dbReference>
<feature type="region of interest" description="Disordered" evidence="5">
    <location>
        <begin position="184"/>
        <end position="220"/>
    </location>
</feature>
<comment type="similarity">
    <text evidence="1">Belongs to the peptidase C40 family.</text>
</comment>
<evidence type="ECO:0000313" key="7">
    <source>
        <dbReference type="EMBL" id="MFC1429778.1"/>
    </source>
</evidence>
<keyword evidence="3" id="KW-0378">Hydrolase</keyword>
<keyword evidence="2" id="KW-0645">Protease</keyword>
<gene>
    <name evidence="7" type="ORF">ACEZDB_03795</name>
</gene>
<name>A0ABV6WVK1_9ACTN</name>
<evidence type="ECO:0000313" key="8">
    <source>
        <dbReference type="Proteomes" id="UP001592530"/>
    </source>
</evidence>
<evidence type="ECO:0000256" key="3">
    <source>
        <dbReference type="ARBA" id="ARBA00022801"/>
    </source>
</evidence>
<dbReference type="InterPro" id="IPR038765">
    <property type="entry name" value="Papain-like_cys_pep_sf"/>
</dbReference>
<organism evidence="7 8">
    <name type="scientific">Streptacidiphilus alkalitolerans</name>
    <dbReference type="NCBI Taxonomy" id="3342712"/>
    <lineage>
        <taxon>Bacteria</taxon>
        <taxon>Bacillati</taxon>
        <taxon>Actinomycetota</taxon>
        <taxon>Actinomycetes</taxon>
        <taxon>Kitasatosporales</taxon>
        <taxon>Streptomycetaceae</taxon>
        <taxon>Streptacidiphilus</taxon>
    </lineage>
</organism>
<dbReference type="EMBL" id="JBHEZY010000001">
    <property type="protein sequence ID" value="MFC1429778.1"/>
    <property type="molecule type" value="Genomic_DNA"/>
</dbReference>
<protein>
    <submittedName>
        <fullName evidence="7">C40 family peptidase</fullName>
    </submittedName>
</protein>
<evidence type="ECO:0000259" key="6">
    <source>
        <dbReference type="PROSITE" id="PS51935"/>
    </source>
</evidence>
<dbReference type="Gene3D" id="3.90.1720.10">
    <property type="entry name" value="endopeptidase domain like (from Nostoc punctiforme)"/>
    <property type="match status" value="1"/>
</dbReference>
<evidence type="ECO:0000256" key="5">
    <source>
        <dbReference type="SAM" id="MobiDB-lite"/>
    </source>
</evidence>
<keyword evidence="4" id="KW-0788">Thiol protease</keyword>
<dbReference type="InterPro" id="IPR051202">
    <property type="entry name" value="Peptidase_C40"/>
</dbReference>
<dbReference type="RefSeq" id="WP_380548646.1">
    <property type="nucleotide sequence ID" value="NZ_JBHEZY010000001.1"/>
</dbReference>
<proteinExistence type="inferred from homology"/>
<dbReference type="PANTHER" id="PTHR47053:SF1">
    <property type="entry name" value="MUREIN DD-ENDOPEPTIDASE MEPH-RELATED"/>
    <property type="match status" value="1"/>
</dbReference>
<evidence type="ECO:0000256" key="4">
    <source>
        <dbReference type="ARBA" id="ARBA00022807"/>
    </source>
</evidence>
<feature type="compositionally biased region" description="Pro residues" evidence="5">
    <location>
        <begin position="126"/>
        <end position="145"/>
    </location>
</feature>
<dbReference type="InterPro" id="IPR000064">
    <property type="entry name" value="NLP_P60_dom"/>
</dbReference>
<reference evidence="7 8" key="1">
    <citation type="submission" date="2024-09" db="EMBL/GenBank/DDBJ databases">
        <authorList>
            <person name="Lee S.D."/>
        </authorList>
    </citation>
    <scope>NUCLEOTIDE SEQUENCE [LARGE SCALE GENOMIC DNA]</scope>
    <source>
        <strain evidence="7 8">N1-3</strain>
    </source>
</reference>
<dbReference type="PROSITE" id="PS51935">
    <property type="entry name" value="NLPC_P60"/>
    <property type="match status" value="1"/>
</dbReference>
<evidence type="ECO:0000256" key="1">
    <source>
        <dbReference type="ARBA" id="ARBA00007074"/>
    </source>
</evidence>
<evidence type="ECO:0000256" key="2">
    <source>
        <dbReference type="ARBA" id="ARBA00022670"/>
    </source>
</evidence>
<comment type="caution">
    <text evidence="7">The sequence shown here is derived from an EMBL/GenBank/DDBJ whole genome shotgun (WGS) entry which is preliminary data.</text>
</comment>
<dbReference type="PANTHER" id="PTHR47053">
    <property type="entry name" value="MUREIN DD-ENDOPEPTIDASE MEPH-RELATED"/>
    <property type="match status" value="1"/>
</dbReference>
<feature type="compositionally biased region" description="Pro residues" evidence="5">
    <location>
        <begin position="186"/>
        <end position="216"/>
    </location>
</feature>
<feature type="region of interest" description="Disordered" evidence="5">
    <location>
        <begin position="119"/>
        <end position="148"/>
    </location>
</feature>